<name>A0A0T7P7V6_YEREN</name>
<evidence type="ECO:0000313" key="3">
    <source>
        <dbReference type="Proteomes" id="UP000048841"/>
    </source>
</evidence>
<proteinExistence type="predicted"/>
<dbReference type="InterPro" id="IPR024400">
    <property type="entry name" value="DUF2635"/>
</dbReference>
<evidence type="ECO:0000256" key="1">
    <source>
        <dbReference type="SAM" id="MobiDB-lite"/>
    </source>
</evidence>
<feature type="region of interest" description="Disordered" evidence="1">
    <location>
        <begin position="48"/>
        <end position="68"/>
    </location>
</feature>
<evidence type="ECO:0000313" key="2">
    <source>
        <dbReference type="EMBL" id="CFQ70069.1"/>
    </source>
</evidence>
<protein>
    <submittedName>
        <fullName evidence="2">Putative bacteriophage protein</fullName>
    </submittedName>
</protein>
<sequence length="68" mass="7597">MHVIPKDGRSVPDPVRGDFLPAEGRNVDENIYWYRRIASGEVTVKAAEPEETAPLAPIVQPEQKAKKQ</sequence>
<dbReference type="Pfam" id="PF10948">
    <property type="entry name" value="DUF2635"/>
    <property type="match status" value="1"/>
</dbReference>
<dbReference type="EMBL" id="CGBR01000027">
    <property type="protein sequence ID" value="CFQ70069.1"/>
    <property type="molecule type" value="Genomic_DNA"/>
</dbReference>
<dbReference type="Proteomes" id="UP000048841">
    <property type="component" value="Unassembled WGS sequence"/>
</dbReference>
<gene>
    <name evidence="2" type="ORF">ERS137941_03244</name>
</gene>
<accession>A0A0T7P7V6</accession>
<reference evidence="2 3" key="1">
    <citation type="submission" date="2015-03" db="EMBL/GenBank/DDBJ databases">
        <authorList>
            <person name="Murphy D."/>
        </authorList>
    </citation>
    <scope>NUCLEOTIDE SEQUENCE [LARGE SCALE GENOMIC DNA]</scope>
    <source>
        <strain evidence="2 3">IP26249</strain>
    </source>
</reference>
<dbReference type="AlphaFoldDB" id="A0A0T7P7V6"/>
<dbReference type="RefSeq" id="WP_038892686.1">
    <property type="nucleotide sequence ID" value="NZ_CGBR01000027.1"/>
</dbReference>
<organism evidence="2 3">
    <name type="scientific">Yersinia enterocolitica</name>
    <dbReference type="NCBI Taxonomy" id="630"/>
    <lineage>
        <taxon>Bacteria</taxon>
        <taxon>Pseudomonadati</taxon>
        <taxon>Pseudomonadota</taxon>
        <taxon>Gammaproteobacteria</taxon>
        <taxon>Enterobacterales</taxon>
        <taxon>Yersiniaceae</taxon>
        <taxon>Yersinia</taxon>
    </lineage>
</organism>